<comment type="catalytic activity">
    <reaction evidence="12">
        <text>NH4(+)(in) = NH4(+)(out)</text>
        <dbReference type="Rhea" id="RHEA:28747"/>
        <dbReference type="ChEBI" id="CHEBI:28938"/>
    </reaction>
    <physiologicalReaction direction="left-to-right" evidence="12">
        <dbReference type="Rhea" id="RHEA:28748"/>
    </physiologicalReaction>
    <physiologicalReaction direction="right-to-left" evidence="12">
        <dbReference type="Rhea" id="RHEA:28749"/>
    </physiologicalReaction>
</comment>
<dbReference type="FunCoup" id="A0A6I8P9Q9">
    <property type="interactions" value="45"/>
</dbReference>
<dbReference type="GO" id="GO:0097272">
    <property type="term" value="P:ammonium homeostasis"/>
    <property type="evidence" value="ECO:0000318"/>
    <property type="project" value="GO_Central"/>
</dbReference>
<dbReference type="CTD" id="57127"/>
<comment type="catalytic activity">
    <reaction evidence="11">
        <text>methylamine(out) = methylamine(in)</text>
        <dbReference type="Rhea" id="RHEA:74391"/>
        <dbReference type="ChEBI" id="CHEBI:59338"/>
    </reaction>
    <physiologicalReaction direction="left-to-right" evidence="11">
        <dbReference type="Rhea" id="RHEA:74392"/>
    </physiologicalReaction>
</comment>
<dbReference type="GO" id="GO:0030506">
    <property type="term" value="F:ankyrin binding"/>
    <property type="evidence" value="ECO:0007669"/>
    <property type="project" value="Ensembl"/>
</dbReference>
<sequence length="460" mass="48575">MGGGRPGLRLASLLVVLEASVLGLFGLLVRSGPDRAAASNGTSADGHAQNDDFYRRYPSFQDAHVMIFVGFGFLMSFLQRYGYSAVGFNLLLAACSLQWATLVQGLVEALRHRPLRVLVSVQSMINADFAAGAVLISWGAVLGKVSPVQLLLMAIAEVTIFAANEFVVLHLLGARDGGGSMTIHAFGAYFGLIVSRFLYRPQLAKSRHRARSVYHSDLFAMIGSLFLWIFWPSFNSATAQAGAAQHRSALNTYYALTASTVTTFATSVTVSREGRLDMVHVQNAALAGGVAVGTAAEMMVTPFGALAVGAAAGAVATLGYRFLTPLLESGLRVQDTCGVHNLHGLPGLLGALLGAGVATRAGPDTYGDRLDDVFPLVAGGHRSAWLQGGYQLCGLLVTLATAVVGGSLVGLLLRLPCLVPPPDALCFEDQIYWELPAESEEDAGPRCLEPVLTEDPGLRA</sequence>
<dbReference type="RefSeq" id="XP_028910662.1">
    <property type="nucleotide sequence ID" value="XM_029054829.2"/>
</dbReference>
<dbReference type="GO" id="GO:0072488">
    <property type="term" value="P:ammonium transmembrane transport"/>
    <property type="evidence" value="ECO:0000318"/>
    <property type="project" value="GO_Central"/>
</dbReference>
<dbReference type="InterPro" id="IPR024041">
    <property type="entry name" value="NH4_transpt_AmtB-like_dom"/>
</dbReference>
<keyword evidence="8" id="KW-0924">Ammonia transport</keyword>
<comment type="function">
    <text evidence="16">Ammonium transporter involved in the maintenance of acid-base homeostasis. Transports ammonium and its related derivative methylammonium across the basolateral plasma membrane of epithelial cells likely contributing to renal transepithelial ammonia transport and ammonia metabolism. May transport either NH4(+) or NH3 ammonia species predominantly mediating an electrogenic NH4(+) transport. May act as a CO2 channel providing for renal acid secretion.</text>
</comment>
<evidence type="ECO:0000256" key="11">
    <source>
        <dbReference type="ARBA" id="ARBA00036492"/>
    </source>
</evidence>
<feature type="domain" description="Ammonium transporter AmtB-like" evidence="18">
    <location>
        <begin position="56"/>
        <end position="415"/>
    </location>
</feature>
<feature type="transmembrane region" description="Helical" evidence="17">
    <location>
        <begin position="119"/>
        <end position="143"/>
    </location>
</feature>
<evidence type="ECO:0000313" key="19">
    <source>
        <dbReference type="Ensembl" id="ENSOANP00000051063.1"/>
    </source>
</evidence>
<reference evidence="19" key="3">
    <citation type="submission" date="2025-09" db="UniProtKB">
        <authorList>
            <consortium name="Ensembl"/>
        </authorList>
    </citation>
    <scope>IDENTIFICATION</scope>
    <source>
        <strain evidence="19">Glennie</strain>
    </source>
</reference>
<dbReference type="GO" id="GO:0035379">
    <property type="term" value="F:carbon dioxide transmembrane transporter activity"/>
    <property type="evidence" value="ECO:0007669"/>
    <property type="project" value="Ensembl"/>
</dbReference>
<comment type="subcellular location">
    <subcellularLocation>
        <location evidence="1">Basolateral cell membrane</location>
        <topology evidence="1">Multi-pass membrane protein</topology>
    </subcellularLocation>
</comment>
<proteinExistence type="inferred from homology"/>
<evidence type="ECO:0000256" key="2">
    <source>
        <dbReference type="ARBA" id="ARBA00011036"/>
    </source>
</evidence>
<feature type="transmembrane region" description="Helical" evidence="17">
    <location>
        <begin position="392"/>
        <end position="413"/>
    </location>
</feature>
<dbReference type="GeneID" id="100090860"/>
<reference evidence="19" key="2">
    <citation type="submission" date="2025-08" db="UniProtKB">
        <authorList>
            <consortium name="Ensembl"/>
        </authorList>
    </citation>
    <scope>IDENTIFICATION</scope>
    <source>
        <strain evidence="19">Glennie</strain>
    </source>
</reference>
<feature type="transmembrane region" description="Helical" evidence="17">
    <location>
        <begin position="178"/>
        <end position="199"/>
    </location>
</feature>
<keyword evidence="3" id="KW-0813">Transport</keyword>
<dbReference type="OMA" id="DNIYWEV"/>
<dbReference type="GO" id="GO:0070634">
    <property type="term" value="P:transepithelial ammonium transport"/>
    <property type="evidence" value="ECO:0007669"/>
    <property type="project" value="Ensembl"/>
</dbReference>
<dbReference type="GO" id="GO:0014731">
    <property type="term" value="C:spectrin-associated cytoskeleton"/>
    <property type="evidence" value="ECO:0007669"/>
    <property type="project" value="Ensembl"/>
</dbReference>
<dbReference type="GeneTree" id="ENSGT00950000182844"/>
<dbReference type="AlphaFoldDB" id="A0A6I8P9Q9"/>
<keyword evidence="9" id="KW-0325">Glycoprotein</keyword>
<evidence type="ECO:0000256" key="1">
    <source>
        <dbReference type="ARBA" id="ARBA00004554"/>
    </source>
</evidence>
<gene>
    <name evidence="19" type="primary">RHBG</name>
</gene>
<keyword evidence="7 17" id="KW-0472">Membrane</keyword>
<name>A0A6I8P9Q9_ORNAN</name>
<dbReference type="GO" id="GO:0016323">
    <property type="term" value="C:basolateral plasma membrane"/>
    <property type="evidence" value="ECO:0007669"/>
    <property type="project" value="UniProtKB-SubCell"/>
</dbReference>
<keyword evidence="6 17" id="KW-1133">Transmembrane helix</keyword>
<dbReference type="GO" id="GO:0008519">
    <property type="term" value="F:ammonium channel activity"/>
    <property type="evidence" value="ECO:0000318"/>
    <property type="project" value="GO_Central"/>
</dbReference>
<comment type="similarity">
    <text evidence="2">Belongs to the ammonium transporter (TC 2.A.49) family. Rh subfamily.</text>
</comment>
<evidence type="ECO:0000256" key="5">
    <source>
        <dbReference type="ARBA" id="ARBA00022692"/>
    </source>
</evidence>
<protein>
    <recommendedName>
        <fullName evidence="14">Ammonium transporter Rh type B</fullName>
    </recommendedName>
    <alternativeName>
        <fullName evidence="15">Rhesus blood group family type B glycoprotein</fullName>
    </alternativeName>
</protein>
<evidence type="ECO:0000256" key="3">
    <source>
        <dbReference type="ARBA" id="ARBA00022448"/>
    </source>
</evidence>
<feature type="transmembrane region" description="Helical" evidence="17">
    <location>
        <begin position="303"/>
        <end position="323"/>
    </location>
</feature>
<evidence type="ECO:0000256" key="6">
    <source>
        <dbReference type="ARBA" id="ARBA00022989"/>
    </source>
</evidence>
<evidence type="ECO:0000256" key="16">
    <source>
        <dbReference type="ARBA" id="ARBA00046063"/>
    </source>
</evidence>
<evidence type="ECO:0000256" key="13">
    <source>
        <dbReference type="ARBA" id="ARBA00038590"/>
    </source>
</evidence>
<dbReference type="Bgee" id="ENSOANG00000044068">
    <property type="expression patterns" value="Expressed in liver and 3 other cell types or tissues"/>
</dbReference>
<dbReference type="Pfam" id="PF00909">
    <property type="entry name" value="Ammonium_transp"/>
    <property type="match status" value="1"/>
</dbReference>
<dbReference type="Proteomes" id="UP000002279">
    <property type="component" value="Chromosome X5"/>
</dbReference>
<evidence type="ECO:0000256" key="7">
    <source>
        <dbReference type="ARBA" id="ARBA00023136"/>
    </source>
</evidence>
<keyword evidence="5 17" id="KW-0812">Transmembrane</keyword>
<feature type="transmembrane region" description="Helical" evidence="17">
    <location>
        <begin position="211"/>
        <end position="231"/>
    </location>
</feature>
<evidence type="ECO:0000256" key="12">
    <source>
        <dbReference type="ARBA" id="ARBA00036550"/>
    </source>
</evidence>
<dbReference type="PANTHER" id="PTHR11730:SF42">
    <property type="entry name" value="AMMONIUM TRANSPORTER RH TYPE B"/>
    <property type="match status" value="1"/>
</dbReference>
<feature type="transmembrane region" description="Helical" evidence="17">
    <location>
        <begin position="88"/>
        <end position="107"/>
    </location>
</feature>
<feature type="transmembrane region" description="Helical" evidence="17">
    <location>
        <begin position="7"/>
        <end position="29"/>
    </location>
</feature>
<evidence type="ECO:0000256" key="4">
    <source>
        <dbReference type="ARBA" id="ARBA00022475"/>
    </source>
</evidence>
<accession>A0A6I8P9Q9</accession>
<evidence type="ECO:0000256" key="8">
    <source>
        <dbReference type="ARBA" id="ARBA00023177"/>
    </source>
</evidence>
<keyword evidence="20" id="KW-1185">Reference proteome</keyword>
<feature type="transmembrane region" description="Helical" evidence="17">
    <location>
        <begin position="63"/>
        <end position="81"/>
    </location>
</feature>
<dbReference type="SUPFAM" id="SSF111352">
    <property type="entry name" value="Ammonium transporter"/>
    <property type="match status" value="1"/>
</dbReference>
<dbReference type="GO" id="GO:0005886">
    <property type="term" value="C:plasma membrane"/>
    <property type="evidence" value="ECO:0000318"/>
    <property type="project" value="GO_Central"/>
</dbReference>
<dbReference type="Ensembl" id="ENSOANT00000048147.1">
    <property type="protein sequence ID" value="ENSOANP00000051063.1"/>
    <property type="gene ID" value="ENSOANG00000044068.1"/>
</dbReference>
<organism evidence="19 20">
    <name type="scientific">Ornithorhynchus anatinus</name>
    <name type="common">Duckbill platypus</name>
    <dbReference type="NCBI Taxonomy" id="9258"/>
    <lineage>
        <taxon>Eukaryota</taxon>
        <taxon>Metazoa</taxon>
        <taxon>Chordata</taxon>
        <taxon>Craniata</taxon>
        <taxon>Vertebrata</taxon>
        <taxon>Euteleostomi</taxon>
        <taxon>Mammalia</taxon>
        <taxon>Monotremata</taxon>
        <taxon>Ornithorhynchidae</taxon>
        <taxon>Ornithorhynchus</taxon>
    </lineage>
</organism>
<dbReference type="PRINTS" id="PR00342">
    <property type="entry name" value="RHESUSRHD"/>
</dbReference>
<evidence type="ECO:0000256" key="10">
    <source>
        <dbReference type="ARBA" id="ARBA00036376"/>
    </source>
</evidence>
<dbReference type="InterPro" id="IPR029020">
    <property type="entry name" value="Ammonium/urea_transptr"/>
</dbReference>
<keyword evidence="4" id="KW-1003">Cell membrane</keyword>
<dbReference type="InterPro" id="IPR002229">
    <property type="entry name" value="RhesusRHD"/>
</dbReference>
<dbReference type="KEGG" id="oaa:100090860"/>
<dbReference type="Gene3D" id="1.10.3430.10">
    <property type="entry name" value="Ammonium transporter AmtB like domains"/>
    <property type="match status" value="1"/>
</dbReference>
<dbReference type="FunFam" id="1.10.3430.10:FF:000001">
    <property type="entry name" value="Ammonium transporter Rh type C"/>
    <property type="match status" value="1"/>
</dbReference>
<dbReference type="OrthoDB" id="534912at2759"/>
<evidence type="ECO:0000259" key="18">
    <source>
        <dbReference type="Pfam" id="PF00909"/>
    </source>
</evidence>
<comment type="subunit">
    <text evidence="13">Interacts (via C-terminus) with ANK2 and ANK3; required for targeting to the basolateral membrane.</text>
</comment>
<evidence type="ECO:0000256" key="14">
    <source>
        <dbReference type="ARBA" id="ARBA00041038"/>
    </source>
</evidence>
<evidence type="ECO:0000313" key="20">
    <source>
        <dbReference type="Proteomes" id="UP000002279"/>
    </source>
</evidence>
<evidence type="ECO:0000256" key="9">
    <source>
        <dbReference type="ARBA" id="ARBA00023180"/>
    </source>
</evidence>
<dbReference type="InParanoid" id="A0A6I8P9Q9"/>
<evidence type="ECO:0000256" key="15">
    <source>
        <dbReference type="ARBA" id="ARBA00043022"/>
    </source>
</evidence>
<evidence type="ECO:0000256" key="17">
    <source>
        <dbReference type="SAM" id="Phobius"/>
    </source>
</evidence>
<dbReference type="PANTHER" id="PTHR11730">
    <property type="entry name" value="AMMONIUM TRANSPORTER"/>
    <property type="match status" value="1"/>
</dbReference>
<reference evidence="19 20" key="1">
    <citation type="journal article" date="2008" name="Nature">
        <title>Genome analysis of the platypus reveals unique signatures of evolution.</title>
        <authorList>
            <person name="Warren W.C."/>
            <person name="Hillier L.W."/>
            <person name="Marshall Graves J.A."/>
            <person name="Birney E."/>
            <person name="Ponting C.P."/>
            <person name="Grutzner F."/>
            <person name="Belov K."/>
            <person name="Miller W."/>
            <person name="Clarke L."/>
            <person name="Chinwalla A.T."/>
            <person name="Yang S.P."/>
            <person name="Heger A."/>
            <person name="Locke D.P."/>
            <person name="Miethke P."/>
            <person name="Waters P.D."/>
            <person name="Veyrunes F."/>
            <person name="Fulton L."/>
            <person name="Fulton B."/>
            <person name="Graves T."/>
            <person name="Wallis J."/>
            <person name="Puente X.S."/>
            <person name="Lopez-Otin C."/>
            <person name="Ordonez G.R."/>
            <person name="Eichler E.E."/>
            <person name="Chen L."/>
            <person name="Cheng Z."/>
            <person name="Deakin J.E."/>
            <person name="Alsop A."/>
            <person name="Thompson K."/>
            <person name="Kirby P."/>
            <person name="Papenfuss A.T."/>
            <person name="Wakefield M.J."/>
            <person name="Olender T."/>
            <person name="Lancet D."/>
            <person name="Huttley G.A."/>
            <person name="Smit A.F."/>
            <person name="Pask A."/>
            <person name="Temple-Smith P."/>
            <person name="Batzer M.A."/>
            <person name="Walker J.A."/>
            <person name="Konkel M.K."/>
            <person name="Harris R.S."/>
            <person name="Whittington C.M."/>
            <person name="Wong E.S."/>
            <person name="Gemmell N.J."/>
            <person name="Buschiazzo E."/>
            <person name="Vargas Jentzsch I.M."/>
            <person name="Merkel A."/>
            <person name="Schmitz J."/>
            <person name="Zemann A."/>
            <person name="Churakov G."/>
            <person name="Kriegs J.O."/>
            <person name="Brosius J."/>
            <person name="Murchison E.P."/>
            <person name="Sachidanandam R."/>
            <person name="Smith C."/>
            <person name="Hannon G.J."/>
            <person name="Tsend-Ayush E."/>
            <person name="McMillan D."/>
            <person name="Attenborough R."/>
            <person name="Rens W."/>
            <person name="Ferguson-Smith M."/>
            <person name="Lefevre C.M."/>
            <person name="Sharp J.A."/>
            <person name="Nicholas K.R."/>
            <person name="Ray D.A."/>
            <person name="Kube M."/>
            <person name="Reinhardt R."/>
            <person name="Pringle T.H."/>
            <person name="Taylor J."/>
            <person name="Jones R.C."/>
            <person name="Nixon B."/>
            <person name="Dacheux J.L."/>
            <person name="Niwa H."/>
            <person name="Sekita Y."/>
            <person name="Huang X."/>
            <person name="Stark A."/>
            <person name="Kheradpour P."/>
            <person name="Kellis M."/>
            <person name="Flicek P."/>
            <person name="Chen Y."/>
            <person name="Webber C."/>
            <person name="Hardison R."/>
            <person name="Nelson J."/>
            <person name="Hallsworth-Pepin K."/>
            <person name="Delehaunty K."/>
            <person name="Markovic C."/>
            <person name="Minx P."/>
            <person name="Feng Y."/>
            <person name="Kremitzki C."/>
            <person name="Mitreva M."/>
            <person name="Glasscock J."/>
            <person name="Wylie T."/>
            <person name="Wohldmann P."/>
            <person name="Thiru P."/>
            <person name="Nhan M.N."/>
            <person name="Pohl C.S."/>
            <person name="Smith S.M."/>
            <person name="Hou S."/>
            <person name="Nefedov M."/>
            <person name="de Jong P.J."/>
            <person name="Renfree M.B."/>
            <person name="Mardis E.R."/>
            <person name="Wilson R.K."/>
        </authorList>
    </citation>
    <scope>NUCLEOTIDE SEQUENCE [LARGE SCALE GENOMIC DNA]</scope>
    <source>
        <strain evidence="19 20">Glennie</strain>
    </source>
</reference>
<feature type="transmembrane region" description="Helical" evidence="17">
    <location>
        <begin position="150"/>
        <end position="172"/>
    </location>
</feature>
<comment type="catalytic activity">
    <reaction evidence="10">
        <text>CO2(out) = CO2(in)</text>
        <dbReference type="Rhea" id="RHEA:74891"/>
        <dbReference type="ChEBI" id="CHEBI:16526"/>
    </reaction>
    <physiologicalReaction direction="left-to-right" evidence="10">
        <dbReference type="Rhea" id="RHEA:74892"/>
    </physiologicalReaction>
</comment>